<keyword evidence="1" id="KW-0472">Membrane</keyword>
<proteinExistence type="predicted"/>
<sequence length="155" mass="15989">MGASAIRPPMERTGHDVRSALDTAADFALAFLGIVVIAFPTTALADGILGDPLGRGVLGLTAVVGVLGASLFVRRGWSHSSFGGLIGITVCTMPFWLLGVGGMMSLLGIDAPAGSREPFLLALLFGLATGYIRVYSDRVDLPTLDGHEDSTDAAS</sequence>
<feature type="transmembrane region" description="Helical" evidence="1">
    <location>
        <begin position="119"/>
        <end position="136"/>
    </location>
</feature>
<dbReference type="AlphaFoldDB" id="A0A1G9XPU5"/>
<keyword evidence="1" id="KW-1133">Transmembrane helix</keyword>
<feature type="transmembrane region" description="Helical" evidence="1">
    <location>
        <begin position="53"/>
        <end position="73"/>
    </location>
</feature>
<gene>
    <name evidence="2" type="ORF">SAMN05192554_11175</name>
</gene>
<dbReference type="Proteomes" id="UP000199370">
    <property type="component" value="Unassembled WGS sequence"/>
</dbReference>
<name>A0A1G9XPU5_9EURY</name>
<dbReference type="EMBL" id="FNIA01000011">
    <property type="protein sequence ID" value="SDM98750.1"/>
    <property type="molecule type" value="Genomic_DNA"/>
</dbReference>
<evidence type="ECO:0000313" key="3">
    <source>
        <dbReference type="Proteomes" id="UP000199370"/>
    </source>
</evidence>
<feature type="transmembrane region" description="Helical" evidence="1">
    <location>
        <begin position="20"/>
        <end position="41"/>
    </location>
</feature>
<reference evidence="2 3" key="1">
    <citation type="submission" date="2016-10" db="EMBL/GenBank/DDBJ databases">
        <authorList>
            <person name="de Groot N.N."/>
        </authorList>
    </citation>
    <scope>NUCLEOTIDE SEQUENCE [LARGE SCALE GENOMIC DNA]</scope>
    <source>
        <strain evidence="3">EB21,IBRC-M 10013,KCTC 4048</strain>
    </source>
</reference>
<keyword evidence="3" id="KW-1185">Reference proteome</keyword>
<accession>A0A1G9XPU5</accession>
<feature type="transmembrane region" description="Helical" evidence="1">
    <location>
        <begin position="85"/>
        <end position="107"/>
    </location>
</feature>
<keyword evidence="1" id="KW-0812">Transmembrane</keyword>
<evidence type="ECO:0000313" key="2">
    <source>
        <dbReference type="EMBL" id="SDM98750.1"/>
    </source>
</evidence>
<organism evidence="2 3">
    <name type="scientific">Haloarchaeobius iranensis</name>
    <dbReference type="NCBI Taxonomy" id="996166"/>
    <lineage>
        <taxon>Archaea</taxon>
        <taxon>Methanobacteriati</taxon>
        <taxon>Methanobacteriota</taxon>
        <taxon>Stenosarchaea group</taxon>
        <taxon>Halobacteria</taxon>
        <taxon>Halobacteriales</taxon>
        <taxon>Halorubellaceae</taxon>
        <taxon>Haloarchaeobius</taxon>
    </lineage>
</organism>
<evidence type="ECO:0000256" key="1">
    <source>
        <dbReference type="SAM" id="Phobius"/>
    </source>
</evidence>
<protein>
    <submittedName>
        <fullName evidence="2">Uncharacterized protein</fullName>
    </submittedName>
</protein>